<dbReference type="InterPro" id="IPR014825">
    <property type="entry name" value="DNA_alkylation"/>
</dbReference>
<gene>
    <name evidence="1" type="ORF">EZS27_002533</name>
</gene>
<sequence>MIALDEQLKDIKAQFRFFTNGMVSQSMQEKGLEYKLNFGVELSRIKAIAADYEKDHELAQALWKEDIRESKILAGLLQPIDSFSPEFADSWVGDIRNSEIAELTCMNVFQYLPYVPAKSFQWIADEREYVQTCGFLVIARILLQKGGMTGRTSDEFLDQAFCAVHAEKYHVRNAAILAIRKFMACSETNAFFVYRLVEGWENSEKERERMLYDIVKEEVENL</sequence>
<dbReference type="InterPro" id="IPR016024">
    <property type="entry name" value="ARM-type_fold"/>
</dbReference>
<protein>
    <recommendedName>
        <fullName evidence="2">DNA alkylation repair enzyme</fullName>
    </recommendedName>
</protein>
<dbReference type="SUPFAM" id="SSF48371">
    <property type="entry name" value="ARM repeat"/>
    <property type="match status" value="1"/>
</dbReference>
<dbReference type="Pfam" id="PF08713">
    <property type="entry name" value="DNA_alkylation"/>
    <property type="match status" value="1"/>
</dbReference>
<dbReference type="AlphaFoldDB" id="A0A5J4SV40"/>
<dbReference type="PANTHER" id="PTHR41291">
    <property type="entry name" value="DNA ALKYLATION REPAIR PROTEIN"/>
    <property type="match status" value="1"/>
</dbReference>
<accession>A0A5J4SV40</accession>
<dbReference type="CDD" id="cd06561">
    <property type="entry name" value="AlkD_like"/>
    <property type="match status" value="1"/>
</dbReference>
<dbReference type="Gene3D" id="1.25.10.90">
    <property type="match status" value="1"/>
</dbReference>
<evidence type="ECO:0000313" key="1">
    <source>
        <dbReference type="EMBL" id="KAA6350069.1"/>
    </source>
</evidence>
<comment type="caution">
    <text evidence="1">The sequence shown here is derived from an EMBL/GenBank/DDBJ whole genome shotgun (WGS) entry which is preliminary data.</text>
</comment>
<dbReference type="EMBL" id="SNRY01000034">
    <property type="protein sequence ID" value="KAA6350069.1"/>
    <property type="molecule type" value="Genomic_DNA"/>
</dbReference>
<organism evidence="1">
    <name type="scientific">termite gut metagenome</name>
    <dbReference type="NCBI Taxonomy" id="433724"/>
    <lineage>
        <taxon>unclassified sequences</taxon>
        <taxon>metagenomes</taxon>
        <taxon>organismal metagenomes</taxon>
    </lineage>
</organism>
<reference evidence="1" key="1">
    <citation type="submission" date="2019-03" db="EMBL/GenBank/DDBJ databases">
        <title>Single cell metagenomics reveals metabolic interactions within the superorganism composed of flagellate Streblomastix strix and complex community of Bacteroidetes bacteria on its surface.</title>
        <authorList>
            <person name="Treitli S.C."/>
            <person name="Kolisko M."/>
            <person name="Husnik F."/>
            <person name="Keeling P."/>
            <person name="Hampl V."/>
        </authorList>
    </citation>
    <scope>NUCLEOTIDE SEQUENCE</scope>
    <source>
        <strain evidence="1">STM</strain>
    </source>
</reference>
<evidence type="ECO:0008006" key="2">
    <source>
        <dbReference type="Google" id="ProtNLM"/>
    </source>
</evidence>
<dbReference type="PANTHER" id="PTHR41291:SF1">
    <property type="entry name" value="DNA ALKYLATION REPAIR PROTEIN"/>
    <property type="match status" value="1"/>
</dbReference>
<proteinExistence type="predicted"/>
<name>A0A5J4SV40_9ZZZZ</name>